<proteinExistence type="predicted"/>
<comment type="caution">
    <text evidence="1">The sequence shown here is derived from an EMBL/GenBank/DDBJ whole genome shotgun (WGS) entry which is preliminary data.</text>
</comment>
<sequence>MAQDQVLHHQNLRLINPNQRPAARHLVVIRRRRKVLPAIRLGGKRPRRVNRLLRVFRKIRLRWLKLHYLCMLRKAKEYYRKTVSELKEASSTIEAFQQRVLLQASVALPGMGISFSTYTSVVASDPPRPFFM</sequence>
<keyword evidence="2" id="KW-1185">Reference proteome</keyword>
<protein>
    <submittedName>
        <fullName evidence="1">Uncharacterized protein</fullName>
    </submittedName>
</protein>
<accession>A0A8K0HH16</accession>
<dbReference type="Proteomes" id="UP000796880">
    <property type="component" value="Unassembled WGS sequence"/>
</dbReference>
<dbReference type="EMBL" id="VOIH02000003">
    <property type="protein sequence ID" value="KAF3452019.1"/>
    <property type="molecule type" value="Genomic_DNA"/>
</dbReference>
<dbReference type="PANTHER" id="PTHR34788">
    <property type="entry name" value="F15I1.22"/>
    <property type="match status" value="1"/>
</dbReference>
<dbReference type="PANTHER" id="PTHR34788:SF4">
    <property type="entry name" value="F15I1.22"/>
    <property type="match status" value="1"/>
</dbReference>
<evidence type="ECO:0000313" key="1">
    <source>
        <dbReference type="EMBL" id="KAF3452019.1"/>
    </source>
</evidence>
<organism evidence="1 2">
    <name type="scientific">Rhamnella rubrinervis</name>
    <dbReference type="NCBI Taxonomy" id="2594499"/>
    <lineage>
        <taxon>Eukaryota</taxon>
        <taxon>Viridiplantae</taxon>
        <taxon>Streptophyta</taxon>
        <taxon>Embryophyta</taxon>
        <taxon>Tracheophyta</taxon>
        <taxon>Spermatophyta</taxon>
        <taxon>Magnoliopsida</taxon>
        <taxon>eudicotyledons</taxon>
        <taxon>Gunneridae</taxon>
        <taxon>Pentapetalae</taxon>
        <taxon>rosids</taxon>
        <taxon>fabids</taxon>
        <taxon>Rosales</taxon>
        <taxon>Rhamnaceae</taxon>
        <taxon>rhamnoid group</taxon>
        <taxon>Rhamneae</taxon>
        <taxon>Rhamnella</taxon>
    </lineage>
</organism>
<evidence type="ECO:0000313" key="2">
    <source>
        <dbReference type="Proteomes" id="UP000796880"/>
    </source>
</evidence>
<dbReference type="OrthoDB" id="1937329at2759"/>
<dbReference type="AlphaFoldDB" id="A0A8K0HH16"/>
<reference evidence="1" key="1">
    <citation type="submission" date="2020-03" db="EMBL/GenBank/DDBJ databases">
        <title>A high-quality chromosome-level genome assembly of a woody plant with both climbing and erect habits, Rhamnella rubrinervis.</title>
        <authorList>
            <person name="Lu Z."/>
            <person name="Yang Y."/>
            <person name="Zhu X."/>
            <person name="Sun Y."/>
        </authorList>
    </citation>
    <scope>NUCLEOTIDE SEQUENCE</scope>
    <source>
        <strain evidence="1">BYM</strain>
        <tissue evidence="1">Leaf</tissue>
    </source>
</reference>
<gene>
    <name evidence="1" type="ORF">FNV43_RR08115</name>
</gene>
<name>A0A8K0HH16_9ROSA</name>